<comment type="caution">
    <text evidence="1">The sequence shown here is derived from an EMBL/GenBank/DDBJ whole genome shotgun (WGS) entry which is preliminary data.</text>
</comment>
<protein>
    <submittedName>
        <fullName evidence="1">Uncharacterized protein</fullName>
    </submittedName>
</protein>
<dbReference type="AlphaFoldDB" id="A0AAV9ZNY5"/>
<dbReference type="EMBL" id="JAWWNJ010000125">
    <property type="protein sequence ID" value="KAK6988194.1"/>
    <property type="molecule type" value="Genomic_DNA"/>
</dbReference>
<keyword evidence="2" id="KW-1185">Reference proteome</keyword>
<gene>
    <name evidence="1" type="ORF">R3P38DRAFT_3445070</name>
</gene>
<name>A0AAV9ZNY5_9AGAR</name>
<accession>A0AAV9ZNY5</accession>
<organism evidence="1 2">
    <name type="scientific">Favolaschia claudopus</name>
    <dbReference type="NCBI Taxonomy" id="2862362"/>
    <lineage>
        <taxon>Eukaryota</taxon>
        <taxon>Fungi</taxon>
        <taxon>Dikarya</taxon>
        <taxon>Basidiomycota</taxon>
        <taxon>Agaricomycotina</taxon>
        <taxon>Agaricomycetes</taxon>
        <taxon>Agaricomycetidae</taxon>
        <taxon>Agaricales</taxon>
        <taxon>Marasmiineae</taxon>
        <taxon>Mycenaceae</taxon>
        <taxon>Favolaschia</taxon>
    </lineage>
</organism>
<proteinExistence type="predicted"/>
<dbReference type="Proteomes" id="UP001362999">
    <property type="component" value="Unassembled WGS sequence"/>
</dbReference>
<sequence>MEAFFDNKTNILNARICAKLDGSEMYTVETKFDFHGRIQTILRDRNPVLSGSSSVGVGAINWKEKIFEVKGQKSKYHKTRLRFAPAAGHFVAIAKIPQINGIELEQLRWDTEYSRN</sequence>
<reference evidence="1 2" key="1">
    <citation type="journal article" date="2024" name="J Genomics">
        <title>Draft genome sequencing and assembly of Favolaschia claudopus CIRM-BRFM 2984 isolated from oak limbs.</title>
        <authorList>
            <person name="Navarro D."/>
            <person name="Drula E."/>
            <person name="Chaduli D."/>
            <person name="Cazenave R."/>
            <person name="Ahrendt S."/>
            <person name="Wang J."/>
            <person name="Lipzen A."/>
            <person name="Daum C."/>
            <person name="Barry K."/>
            <person name="Grigoriev I.V."/>
            <person name="Favel A."/>
            <person name="Rosso M.N."/>
            <person name="Martin F."/>
        </authorList>
    </citation>
    <scope>NUCLEOTIDE SEQUENCE [LARGE SCALE GENOMIC DNA]</scope>
    <source>
        <strain evidence="1 2">CIRM-BRFM 2984</strain>
    </source>
</reference>
<evidence type="ECO:0000313" key="2">
    <source>
        <dbReference type="Proteomes" id="UP001362999"/>
    </source>
</evidence>
<evidence type="ECO:0000313" key="1">
    <source>
        <dbReference type="EMBL" id="KAK6988194.1"/>
    </source>
</evidence>